<keyword evidence="2" id="KW-0119">Carbohydrate metabolism</keyword>
<sequence length="300" mass="30507">MNAMAATEMTDPRFSGLDAWDDATILSTLLDSQKAGLDAVTPAIHQIAKAADLAIDALRSGGRLIYLAAGSPGLIALSDALEIPQTYGVARDRIVILMAGGMAMTHELLGGPEDDADAGAADIETVDAGPNDCVICLSASGTTRYTVAGLRRAKALGAKTVGIAGNAHTPLLEDADTAILLATGAEVISGSTRMAAGTAQKATLNMLSTLIGVRLGHVHDNLMVNVTADNAKLILRATGIVARIAGVTPEAAAQAMSMANNIVKPAILIAAGAKNLSDAQALLAQSDGVVRKALAVLSQR</sequence>
<keyword evidence="5" id="KW-1185">Reference proteome</keyword>
<dbReference type="GO" id="GO:0016803">
    <property type="term" value="F:ether hydrolase activity"/>
    <property type="evidence" value="ECO:0007669"/>
    <property type="project" value="TreeGrafter"/>
</dbReference>
<dbReference type="PANTHER" id="PTHR10088:SF4">
    <property type="entry name" value="GLUCOKINASE REGULATORY PROTEIN"/>
    <property type="match status" value="1"/>
</dbReference>
<dbReference type="InterPro" id="IPR005488">
    <property type="entry name" value="Etherase_MurQ"/>
</dbReference>
<gene>
    <name evidence="4" type="ORF">SAMN04487974_104151</name>
</gene>
<feature type="domain" description="SIS" evidence="3">
    <location>
        <begin position="54"/>
        <end position="217"/>
    </location>
</feature>
<name>A0A1G7VIN8_9HYPH</name>
<dbReference type="InterPro" id="IPR046348">
    <property type="entry name" value="SIS_dom_sf"/>
</dbReference>
<proteinExistence type="predicted"/>
<dbReference type="AlphaFoldDB" id="A0A1G7VIN8"/>
<dbReference type="CDD" id="cd05007">
    <property type="entry name" value="SIS_Etherase"/>
    <property type="match status" value="1"/>
</dbReference>
<organism evidence="4 5">
    <name type="scientific">Pelagibacterium luteolum</name>
    <dbReference type="NCBI Taxonomy" id="440168"/>
    <lineage>
        <taxon>Bacteria</taxon>
        <taxon>Pseudomonadati</taxon>
        <taxon>Pseudomonadota</taxon>
        <taxon>Alphaproteobacteria</taxon>
        <taxon>Hyphomicrobiales</taxon>
        <taxon>Devosiaceae</taxon>
        <taxon>Pelagibacterium</taxon>
    </lineage>
</organism>
<dbReference type="Proteomes" id="UP000199495">
    <property type="component" value="Unassembled WGS sequence"/>
</dbReference>
<dbReference type="Pfam" id="PF01380">
    <property type="entry name" value="SIS"/>
    <property type="match status" value="1"/>
</dbReference>
<dbReference type="EMBL" id="FNCS01000004">
    <property type="protein sequence ID" value="SDG59428.1"/>
    <property type="molecule type" value="Genomic_DNA"/>
</dbReference>
<dbReference type="SUPFAM" id="SSF53697">
    <property type="entry name" value="SIS domain"/>
    <property type="match status" value="1"/>
</dbReference>
<reference evidence="4 5" key="1">
    <citation type="submission" date="2016-10" db="EMBL/GenBank/DDBJ databases">
        <authorList>
            <person name="de Groot N.N."/>
        </authorList>
    </citation>
    <scope>NUCLEOTIDE SEQUENCE [LARGE SCALE GENOMIC DNA]</scope>
    <source>
        <strain evidence="4 5">CGMCC 1.10267</strain>
    </source>
</reference>
<evidence type="ECO:0000259" key="3">
    <source>
        <dbReference type="PROSITE" id="PS51464"/>
    </source>
</evidence>
<dbReference type="PANTHER" id="PTHR10088">
    <property type="entry name" value="GLUCOKINASE REGULATORY PROTEIN"/>
    <property type="match status" value="1"/>
</dbReference>
<dbReference type="Gene3D" id="1.10.8.1080">
    <property type="match status" value="1"/>
</dbReference>
<dbReference type="GO" id="GO:0016835">
    <property type="term" value="F:carbon-oxygen lyase activity"/>
    <property type="evidence" value="ECO:0007669"/>
    <property type="project" value="InterPro"/>
</dbReference>
<evidence type="ECO:0000256" key="1">
    <source>
        <dbReference type="ARBA" id="ARBA00023239"/>
    </source>
</evidence>
<evidence type="ECO:0000313" key="5">
    <source>
        <dbReference type="Proteomes" id="UP000199495"/>
    </source>
</evidence>
<keyword evidence="1" id="KW-0456">Lyase</keyword>
<evidence type="ECO:0000256" key="2">
    <source>
        <dbReference type="ARBA" id="ARBA00023277"/>
    </source>
</evidence>
<dbReference type="OrthoDB" id="9813395at2"/>
<dbReference type="NCBIfam" id="NF003915">
    <property type="entry name" value="PRK05441.1"/>
    <property type="match status" value="1"/>
</dbReference>
<dbReference type="STRING" id="440168.SAMN04487974_104151"/>
<dbReference type="GO" id="GO:0009254">
    <property type="term" value="P:peptidoglycan turnover"/>
    <property type="evidence" value="ECO:0007669"/>
    <property type="project" value="TreeGrafter"/>
</dbReference>
<protein>
    <submittedName>
        <fullName evidence="4">N-acetylmuramic acid 6-phosphate etherase</fullName>
    </submittedName>
</protein>
<dbReference type="Gene3D" id="3.40.50.10490">
    <property type="entry name" value="Glucose-6-phosphate isomerase like protein, domain 1"/>
    <property type="match status" value="1"/>
</dbReference>
<evidence type="ECO:0000313" key="4">
    <source>
        <dbReference type="EMBL" id="SDG59428.1"/>
    </source>
</evidence>
<dbReference type="InterPro" id="IPR040190">
    <property type="entry name" value="MURQ/GCKR"/>
</dbReference>
<dbReference type="GO" id="GO:0097367">
    <property type="term" value="F:carbohydrate derivative binding"/>
    <property type="evidence" value="ECO:0007669"/>
    <property type="project" value="InterPro"/>
</dbReference>
<dbReference type="PROSITE" id="PS51464">
    <property type="entry name" value="SIS"/>
    <property type="match status" value="1"/>
</dbReference>
<dbReference type="InterPro" id="IPR001347">
    <property type="entry name" value="SIS_dom"/>
</dbReference>
<dbReference type="RefSeq" id="WP_090595666.1">
    <property type="nucleotide sequence ID" value="NZ_FNCS01000004.1"/>
</dbReference>
<dbReference type="GO" id="GO:0046348">
    <property type="term" value="P:amino sugar catabolic process"/>
    <property type="evidence" value="ECO:0007669"/>
    <property type="project" value="InterPro"/>
</dbReference>
<accession>A0A1G7VIN8</accession>